<dbReference type="Proteomes" id="UP000630528">
    <property type="component" value="Unassembled WGS sequence"/>
</dbReference>
<dbReference type="AlphaFoldDB" id="A0A934WMX8"/>
<feature type="transmembrane region" description="Helical" evidence="9">
    <location>
        <begin position="30"/>
        <end position="52"/>
    </location>
</feature>
<evidence type="ECO:0000256" key="4">
    <source>
        <dbReference type="ARBA" id="ARBA00022692"/>
    </source>
</evidence>
<sequence length="491" mass="50100">MPSAGLGMLALLAALVAGTGLPVWALLLGVASLGAALGIAMGVLDAGVLGAAYPRLVNLLEHDLLQAMPLYVFLGFLLQRLPVADALVRCFSRLLRGTGAGAALSALASGALLAPMNGSVAASSALLSRLVAPRLAGLPPARALALVAAAATIGVVVPPSLVLLLLGDAMMRAHTEAAHLAGATFDGQRIVNTQDVLHAALLPALAVLLLWALVAWRQGRQARTAVTDRAERPLSRREMLLGTGAIAGVLLLLAGVFTGRMLAVEGAATGGCALAVLAVVTRSLDARAWSEVLLDTLALVGALFALLVGATTFSLVFGLFGTGGWLAQVTAGVPGSSLLLLLAVAACAWILDAFELIFVIVPIVAPLLVVQLADAQQVAVLLLLVLQAGFLLPPLGYAILMTRSHARLPAVSTRALLRAVAPYVAAQLLVGAAVYLFPATVHTLDTAGAQAIEPTGTETDEDLVRRMREMGPSPSPEDGPAADPAGAQPAR</sequence>
<feature type="transmembrane region" description="Helical" evidence="9">
    <location>
        <begin position="325"/>
        <end position="351"/>
    </location>
</feature>
<gene>
    <name evidence="11" type="ORF">JJB11_11135</name>
</gene>
<reference evidence="11" key="2">
    <citation type="submission" date="2021-01" db="EMBL/GenBank/DDBJ databases">
        <authorList>
            <person name="Kang M."/>
        </authorList>
    </citation>
    <scope>NUCLEOTIDE SEQUENCE</scope>
    <source>
        <strain evidence="11">KACC 17527</strain>
    </source>
</reference>
<evidence type="ECO:0000256" key="9">
    <source>
        <dbReference type="SAM" id="Phobius"/>
    </source>
</evidence>
<feature type="compositionally biased region" description="Low complexity" evidence="8">
    <location>
        <begin position="476"/>
        <end position="491"/>
    </location>
</feature>
<evidence type="ECO:0000256" key="5">
    <source>
        <dbReference type="ARBA" id="ARBA00022989"/>
    </source>
</evidence>
<feature type="transmembrane region" description="Helical" evidence="9">
    <location>
        <begin position="196"/>
        <end position="216"/>
    </location>
</feature>
<dbReference type="GO" id="GO:0022857">
    <property type="term" value="F:transmembrane transporter activity"/>
    <property type="evidence" value="ECO:0007669"/>
    <property type="project" value="UniProtKB-UniRule"/>
</dbReference>
<dbReference type="EMBL" id="JAEPWM010000003">
    <property type="protein sequence ID" value="MBK6006647.1"/>
    <property type="molecule type" value="Genomic_DNA"/>
</dbReference>
<keyword evidence="4 9" id="KW-0812">Transmembrane</keyword>
<proteinExistence type="predicted"/>
<keyword evidence="3 7" id="KW-0997">Cell inner membrane</keyword>
<dbReference type="Pfam" id="PF06808">
    <property type="entry name" value="DctM"/>
    <property type="match status" value="1"/>
</dbReference>
<feature type="transmembrane region" description="Helical" evidence="9">
    <location>
        <begin position="379"/>
        <end position="400"/>
    </location>
</feature>
<comment type="caution">
    <text evidence="11">The sequence shown here is derived from an EMBL/GenBank/DDBJ whole genome shotgun (WGS) entry which is preliminary data.</text>
</comment>
<keyword evidence="12" id="KW-1185">Reference proteome</keyword>
<comment type="function">
    <text evidence="7">Part of the tripartite ATP-independent periplasmic (TRAP) transport system.</text>
</comment>
<evidence type="ECO:0000313" key="11">
    <source>
        <dbReference type="EMBL" id="MBK6006647.1"/>
    </source>
</evidence>
<protein>
    <submittedName>
        <fullName evidence="11">TRAP transporter large permease subunit</fullName>
    </submittedName>
</protein>
<feature type="transmembrane region" description="Helical" evidence="9">
    <location>
        <begin position="64"/>
        <end position="82"/>
    </location>
</feature>
<dbReference type="InterPro" id="IPR010656">
    <property type="entry name" value="DctM"/>
</dbReference>
<evidence type="ECO:0000259" key="10">
    <source>
        <dbReference type="Pfam" id="PF06808"/>
    </source>
</evidence>
<feature type="transmembrane region" description="Helical" evidence="9">
    <location>
        <begin position="263"/>
        <end position="280"/>
    </location>
</feature>
<feature type="transmembrane region" description="Helical" evidence="9">
    <location>
        <begin position="239"/>
        <end position="257"/>
    </location>
</feature>
<evidence type="ECO:0000256" key="1">
    <source>
        <dbReference type="ARBA" id="ARBA00004429"/>
    </source>
</evidence>
<feature type="transmembrane region" description="Helical" evidence="9">
    <location>
        <begin position="420"/>
        <end position="437"/>
    </location>
</feature>
<dbReference type="RefSeq" id="WP_201170494.1">
    <property type="nucleotide sequence ID" value="NZ_JAEPWM010000003.1"/>
</dbReference>
<evidence type="ECO:0000256" key="8">
    <source>
        <dbReference type="SAM" id="MobiDB-lite"/>
    </source>
</evidence>
<accession>A0A934WMX8</accession>
<dbReference type="GO" id="GO:0005886">
    <property type="term" value="C:plasma membrane"/>
    <property type="evidence" value="ECO:0007669"/>
    <property type="project" value="UniProtKB-SubCell"/>
</dbReference>
<evidence type="ECO:0000256" key="6">
    <source>
        <dbReference type="ARBA" id="ARBA00023136"/>
    </source>
</evidence>
<comment type="subcellular location">
    <subcellularLocation>
        <location evidence="1 7">Cell inner membrane</location>
        <topology evidence="1 7">Multi-pass membrane protein</topology>
    </subcellularLocation>
</comment>
<name>A0A934WMX8_9BURK</name>
<organism evidence="11 12">
    <name type="scientific">Ramlibacter ginsenosidimutans</name>
    <dbReference type="NCBI Taxonomy" id="502333"/>
    <lineage>
        <taxon>Bacteria</taxon>
        <taxon>Pseudomonadati</taxon>
        <taxon>Pseudomonadota</taxon>
        <taxon>Betaproteobacteria</taxon>
        <taxon>Burkholderiales</taxon>
        <taxon>Comamonadaceae</taxon>
        <taxon>Ramlibacter</taxon>
    </lineage>
</organism>
<evidence type="ECO:0000256" key="2">
    <source>
        <dbReference type="ARBA" id="ARBA00022475"/>
    </source>
</evidence>
<dbReference type="InterPro" id="IPR004681">
    <property type="entry name" value="TRAP_DctM"/>
</dbReference>
<dbReference type="PANTHER" id="PTHR33362">
    <property type="entry name" value="SIALIC ACID TRAP TRANSPORTER PERMEASE PROTEIN SIAT-RELATED"/>
    <property type="match status" value="1"/>
</dbReference>
<evidence type="ECO:0000256" key="7">
    <source>
        <dbReference type="RuleBase" id="RU369079"/>
    </source>
</evidence>
<feature type="transmembrane region" description="Helical" evidence="9">
    <location>
        <begin position="356"/>
        <end position="373"/>
    </location>
</feature>
<keyword evidence="6 9" id="KW-0472">Membrane</keyword>
<reference evidence="11" key="1">
    <citation type="journal article" date="2012" name="J. Microbiol. Biotechnol.">
        <title>Ramlibacter ginsenosidimutans sp. nov., with ginsenoside-converting activity.</title>
        <authorList>
            <person name="Wang L."/>
            <person name="An D.S."/>
            <person name="Kim S.G."/>
            <person name="Jin F.X."/>
            <person name="Kim S.C."/>
            <person name="Lee S.T."/>
            <person name="Im W.T."/>
        </authorList>
    </citation>
    <scope>NUCLEOTIDE SEQUENCE</scope>
    <source>
        <strain evidence="11">KACC 17527</strain>
    </source>
</reference>
<keyword evidence="2" id="KW-1003">Cell membrane</keyword>
<evidence type="ECO:0000313" key="12">
    <source>
        <dbReference type="Proteomes" id="UP000630528"/>
    </source>
</evidence>
<keyword evidence="5 9" id="KW-1133">Transmembrane helix</keyword>
<feature type="transmembrane region" description="Helical" evidence="9">
    <location>
        <begin position="143"/>
        <end position="166"/>
    </location>
</feature>
<keyword evidence="7" id="KW-0813">Transport</keyword>
<feature type="domain" description="TRAP C4-dicarboxylate transport system permease DctM subunit" evidence="10">
    <location>
        <begin position="12"/>
        <end position="439"/>
    </location>
</feature>
<feature type="transmembrane region" description="Helical" evidence="9">
    <location>
        <begin position="292"/>
        <end position="319"/>
    </location>
</feature>
<evidence type="ECO:0000256" key="3">
    <source>
        <dbReference type="ARBA" id="ARBA00022519"/>
    </source>
</evidence>
<feature type="region of interest" description="Disordered" evidence="8">
    <location>
        <begin position="450"/>
        <end position="491"/>
    </location>
</feature>
<dbReference type="PANTHER" id="PTHR33362:SF7">
    <property type="entry name" value="SLL1103 PROTEIN"/>
    <property type="match status" value="1"/>
</dbReference>